<protein>
    <submittedName>
        <fullName evidence="3">Rhodopirellula transposase</fullName>
    </submittedName>
</protein>
<feature type="compositionally biased region" description="Basic residues" evidence="1">
    <location>
        <begin position="77"/>
        <end position="88"/>
    </location>
</feature>
<dbReference type="EMBL" id="CP042997">
    <property type="protein sequence ID" value="QEH36740.1"/>
    <property type="molecule type" value="Genomic_DNA"/>
</dbReference>
<dbReference type="EMBL" id="CP042997">
    <property type="protein sequence ID" value="QEH36501.1"/>
    <property type="molecule type" value="Genomic_DNA"/>
</dbReference>
<evidence type="ECO:0000256" key="1">
    <source>
        <dbReference type="SAM" id="MobiDB-lite"/>
    </source>
</evidence>
<name>A0A5B9W4S1_9BACT</name>
<dbReference type="KEGG" id="agv:OJF2_50850"/>
<organism evidence="3 7">
    <name type="scientific">Aquisphaera giovannonii</name>
    <dbReference type="NCBI Taxonomy" id="406548"/>
    <lineage>
        <taxon>Bacteria</taxon>
        <taxon>Pseudomonadati</taxon>
        <taxon>Planctomycetota</taxon>
        <taxon>Planctomycetia</taxon>
        <taxon>Isosphaerales</taxon>
        <taxon>Isosphaeraceae</taxon>
        <taxon>Aquisphaera</taxon>
    </lineage>
</organism>
<evidence type="ECO:0000313" key="7">
    <source>
        <dbReference type="Proteomes" id="UP000324233"/>
    </source>
</evidence>
<dbReference type="EMBL" id="CP042997">
    <property type="protein sequence ID" value="QEH34282.1"/>
    <property type="molecule type" value="Genomic_DNA"/>
</dbReference>
<evidence type="ECO:0000313" key="4">
    <source>
        <dbReference type="EMBL" id="QEH36501.1"/>
    </source>
</evidence>
<dbReference type="NCBIfam" id="NF033519">
    <property type="entry name" value="transpos_ISAzo13"/>
    <property type="match status" value="1"/>
</dbReference>
<evidence type="ECO:0000313" key="2">
    <source>
        <dbReference type="EMBL" id="QEH34282.1"/>
    </source>
</evidence>
<dbReference type="Proteomes" id="UP000324233">
    <property type="component" value="Chromosome"/>
</dbReference>
<dbReference type="AlphaFoldDB" id="A0A5B9W4S1"/>
<dbReference type="KEGG" id="agv:OJF2_53250"/>
<accession>A0A5B9W4S1</accession>
<dbReference type="InterPro" id="IPR011518">
    <property type="entry name" value="Transposase_36"/>
</dbReference>
<dbReference type="RefSeq" id="WP_390676376.1">
    <property type="nucleotide sequence ID" value="NZ_CP042997.1"/>
</dbReference>
<evidence type="ECO:0000313" key="5">
    <source>
        <dbReference type="EMBL" id="QEH36740.1"/>
    </source>
</evidence>
<gene>
    <name evidence="2" type="ORF">OJF2_28170</name>
    <name evidence="3" type="ORF">OJF2_42210</name>
    <name evidence="4" type="ORF">OJF2_50850</name>
    <name evidence="5" type="ORF">OJF2_53250</name>
    <name evidence="6" type="ORF">OJF2_74430</name>
</gene>
<dbReference type="Pfam" id="PF07592">
    <property type="entry name" value="DDE_Tnp_ISAZ013"/>
    <property type="match status" value="1"/>
</dbReference>
<dbReference type="EMBL" id="CP042997">
    <property type="protein sequence ID" value="QEH35666.1"/>
    <property type="molecule type" value="Genomic_DNA"/>
</dbReference>
<feature type="region of interest" description="Disordered" evidence="1">
    <location>
        <begin position="71"/>
        <end position="91"/>
    </location>
</feature>
<dbReference type="KEGG" id="agv:OJF2_42210"/>
<dbReference type="KEGG" id="agv:OJF2_28170"/>
<dbReference type="KEGG" id="agv:OJF2_74430"/>
<dbReference type="EMBL" id="CP042997">
    <property type="protein sequence ID" value="QEH38833.1"/>
    <property type="molecule type" value="Genomic_DNA"/>
</dbReference>
<reference evidence="3 7" key="1">
    <citation type="submission" date="2019-08" db="EMBL/GenBank/DDBJ databases">
        <title>Deep-cultivation of Planctomycetes and their phenomic and genomic characterization uncovers novel biology.</title>
        <authorList>
            <person name="Wiegand S."/>
            <person name="Jogler M."/>
            <person name="Boedeker C."/>
            <person name="Pinto D."/>
            <person name="Vollmers J."/>
            <person name="Rivas-Marin E."/>
            <person name="Kohn T."/>
            <person name="Peeters S.H."/>
            <person name="Heuer A."/>
            <person name="Rast P."/>
            <person name="Oberbeckmann S."/>
            <person name="Bunk B."/>
            <person name="Jeske O."/>
            <person name="Meyerdierks A."/>
            <person name="Storesund J.E."/>
            <person name="Kallscheuer N."/>
            <person name="Luecker S."/>
            <person name="Lage O.M."/>
            <person name="Pohl T."/>
            <person name="Merkel B.J."/>
            <person name="Hornburger P."/>
            <person name="Mueller R.-W."/>
            <person name="Bruemmer F."/>
            <person name="Labrenz M."/>
            <person name="Spormann A.M."/>
            <person name="Op den Camp H."/>
            <person name="Overmann J."/>
            <person name="Amann R."/>
            <person name="Jetten M.S.M."/>
            <person name="Mascher T."/>
            <person name="Medema M.H."/>
            <person name="Devos D.P."/>
            <person name="Kaster A.-K."/>
            <person name="Ovreas L."/>
            <person name="Rohde M."/>
            <person name="Galperin M.Y."/>
            <person name="Jogler C."/>
        </authorList>
    </citation>
    <scope>NUCLEOTIDE SEQUENCE [LARGE SCALE GENOMIC DNA]</scope>
    <source>
        <strain evidence="3 7">OJF2</strain>
    </source>
</reference>
<evidence type="ECO:0000313" key="6">
    <source>
        <dbReference type="EMBL" id="QEH38833.1"/>
    </source>
</evidence>
<proteinExistence type="predicted"/>
<keyword evidence="7" id="KW-1185">Reference proteome</keyword>
<evidence type="ECO:0000313" key="3">
    <source>
        <dbReference type="EMBL" id="QEH35666.1"/>
    </source>
</evidence>
<sequence length="409" mass="46052">MQDATRIERIRAKFCALDAVLDERSRRQWAAAEAREYGYGGVTALSLATGLARNTIAAGMRELEYRELHPDEPVSTRLRHSGAGRKRRTEADPDLAAALEALLEPLTRGDPMSPLRWTCKSTRRLAAELSGQGHRVGYRTVAWLLHEAGYSLQANRKTREGNQHPDRNAQFEFINAQAARFQKRRQPVISVDTKKKELIGDFKNGGREWRPEGRPEPVRVHDFRDKELGKAIPYGVYDVTNNQGWVSVGIDHDTAYFAAASIGRWWREMGAPRFPRATELFITADGGGSNGYRTRLWKVALQGLADQIGLKLTVSHFPPGTSKWNKVEHRLFSFITQNWRGKPLVSVQVIVNLIAATRTKKGLVVRAALDEGKYETGIIVTDEQMAGLQLKPASFHGEWNYTIKPRSRT</sequence>